<dbReference type="KEGG" id="ssm:Spirs_2876"/>
<dbReference type="STRING" id="573413.Spirs_2876"/>
<feature type="transmembrane region" description="Helical" evidence="1">
    <location>
        <begin position="112"/>
        <end position="133"/>
    </location>
</feature>
<name>E1R294_SEDSS</name>
<protein>
    <recommendedName>
        <fullName evidence="4">DUF2232 domain-containing protein</fullName>
    </recommendedName>
</protein>
<keyword evidence="1" id="KW-1133">Transmembrane helix</keyword>
<evidence type="ECO:0000313" key="2">
    <source>
        <dbReference type="EMBL" id="ADK81979.1"/>
    </source>
</evidence>
<gene>
    <name evidence="2" type="ordered locus">Spirs_2876</name>
</gene>
<proteinExistence type="predicted"/>
<keyword evidence="3" id="KW-1185">Reference proteome</keyword>
<feature type="transmembrane region" description="Helical" evidence="1">
    <location>
        <begin position="287"/>
        <end position="313"/>
    </location>
</feature>
<feature type="transmembrane region" description="Helical" evidence="1">
    <location>
        <begin position="20"/>
        <end position="42"/>
    </location>
</feature>
<dbReference type="InterPro" id="IPR018710">
    <property type="entry name" value="DUF2232"/>
</dbReference>
<feature type="transmembrane region" description="Helical" evidence="1">
    <location>
        <begin position="183"/>
        <end position="206"/>
    </location>
</feature>
<dbReference type="HOGENOM" id="CLU_863065_0_0_12"/>
<feature type="transmembrane region" description="Helical" evidence="1">
    <location>
        <begin position="227"/>
        <end position="250"/>
    </location>
</feature>
<dbReference type="Proteomes" id="UP000002318">
    <property type="component" value="Chromosome"/>
</dbReference>
<dbReference type="eggNOG" id="ENOG5034CCA">
    <property type="taxonomic scope" value="Bacteria"/>
</dbReference>
<dbReference type="Pfam" id="PF09991">
    <property type="entry name" value="DUF2232"/>
    <property type="match status" value="1"/>
</dbReference>
<feature type="transmembrane region" description="Helical" evidence="1">
    <location>
        <begin position="54"/>
        <end position="74"/>
    </location>
</feature>
<dbReference type="EMBL" id="CP002116">
    <property type="protein sequence ID" value="ADK81979.1"/>
    <property type="molecule type" value="Genomic_DNA"/>
</dbReference>
<evidence type="ECO:0000256" key="1">
    <source>
        <dbReference type="SAM" id="Phobius"/>
    </source>
</evidence>
<feature type="transmembrane region" description="Helical" evidence="1">
    <location>
        <begin position="86"/>
        <end position="105"/>
    </location>
</feature>
<reference evidence="2 3" key="1">
    <citation type="journal article" date="2010" name="Stand. Genomic Sci.">
        <title>Complete genome sequence of Spirochaeta smaragdinae type strain (SEBR 4228).</title>
        <authorList>
            <person name="Mavromatis K."/>
            <person name="Yasawong M."/>
            <person name="Chertkov O."/>
            <person name="Lapidus A."/>
            <person name="Lucas S."/>
            <person name="Nolan M."/>
            <person name="Del Rio T.G."/>
            <person name="Tice H."/>
            <person name="Cheng J.F."/>
            <person name="Pitluck S."/>
            <person name="Liolios K."/>
            <person name="Ivanova N."/>
            <person name="Tapia R."/>
            <person name="Han C."/>
            <person name="Bruce D."/>
            <person name="Goodwin L."/>
            <person name="Pati A."/>
            <person name="Chen A."/>
            <person name="Palaniappan K."/>
            <person name="Land M."/>
            <person name="Hauser L."/>
            <person name="Chang Y.J."/>
            <person name="Jeffries C.D."/>
            <person name="Detter J.C."/>
            <person name="Rohde M."/>
            <person name="Brambilla E."/>
            <person name="Spring S."/>
            <person name="Goker M."/>
            <person name="Sikorski J."/>
            <person name="Woyke T."/>
            <person name="Bristow J."/>
            <person name="Eisen J.A."/>
            <person name="Markowitz V."/>
            <person name="Hugenholtz P."/>
            <person name="Klenk H.P."/>
            <person name="Kyrpides N.C."/>
        </authorList>
    </citation>
    <scope>NUCLEOTIDE SEQUENCE [LARGE SCALE GENOMIC DNA]</scope>
    <source>
        <strain evidence="3">DSM 11293 / JCM 15392 / SEBR 4228</strain>
    </source>
</reference>
<keyword evidence="1" id="KW-0812">Transmembrane</keyword>
<sequence length="325" mass="36502">MVREKYLAVRSDIVKGAITLVVSFVLFQFRAVFFLFLIPPFLYGMRRSWEKTALVLLLLWTALFVQTMVLTAGIDVPGIDRKLLVLVDLSYPSFLLAGILGFFLLKGRALKRFLIVSVAAGCVSVPVILAVAANQSFTGLLREQIIAITELLRQPLSDSGSFESSLLMAQLDPQTMVETTKDLFFRFSLAAYCGILVFGYAVARGIRARFLGEAPIDVAAFRVPDRCIWGLLVVLPIVALDLFVDIGFWAYPFWNAATVLLLIYAFQGFGIIRYRMLRSPRLRRARFFLTVLFLMLLFLPGANIVALLAIPLLGVSELWVRYREV</sequence>
<feature type="transmembrane region" description="Helical" evidence="1">
    <location>
        <begin position="256"/>
        <end position="275"/>
    </location>
</feature>
<dbReference type="RefSeq" id="WP_013255438.1">
    <property type="nucleotide sequence ID" value="NC_014364.1"/>
</dbReference>
<dbReference type="AlphaFoldDB" id="E1R294"/>
<organism evidence="2 3">
    <name type="scientific">Sediminispirochaeta smaragdinae (strain DSM 11293 / JCM 15392 / SEBR 4228)</name>
    <name type="common">Spirochaeta smaragdinae</name>
    <dbReference type="NCBI Taxonomy" id="573413"/>
    <lineage>
        <taxon>Bacteria</taxon>
        <taxon>Pseudomonadati</taxon>
        <taxon>Spirochaetota</taxon>
        <taxon>Spirochaetia</taxon>
        <taxon>Spirochaetales</taxon>
        <taxon>Spirochaetaceae</taxon>
        <taxon>Sediminispirochaeta</taxon>
    </lineage>
</organism>
<keyword evidence="1" id="KW-0472">Membrane</keyword>
<accession>E1R294</accession>
<evidence type="ECO:0000313" key="3">
    <source>
        <dbReference type="Proteomes" id="UP000002318"/>
    </source>
</evidence>
<evidence type="ECO:0008006" key="4">
    <source>
        <dbReference type="Google" id="ProtNLM"/>
    </source>
</evidence>